<dbReference type="SUPFAM" id="SSF56112">
    <property type="entry name" value="Protein kinase-like (PK-like)"/>
    <property type="match status" value="1"/>
</dbReference>
<dbReference type="PANTHER" id="PTHR21310:SF15">
    <property type="entry name" value="AMINOGLYCOSIDE PHOSPHOTRANSFERASE DOMAIN-CONTAINING PROTEIN"/>
    <property type="match status" value="1"/>
</dbReference>
<evidence type="ECO:0000313" key="2">
    <source>
        <dbReference type="EMBL" id="PBK85586.1"/>
    </source>
</evidence>
<evidence type="ECO:0008006" key="4">
    <source>
        <dbReference type="Google" id="ProtNLM"/>
    </source>
</evidence>
<reference evidence="3" key="1">
    <citation type="journal article" date="2017" name="Nat. Ecol. Evol.">
        <title>Genome expansion and lineage-specific genetic innovations in the forest pathogenic fungi Armillaria.</title>
        <authorList>
            <person name="Sipos G."/>
            <person name="Prasanna A.N."/>
            <person name="Walter M.C."/>
            <person name="O'Connor E."/>
            <person name="Balint B."/>
            <person name="Krizsan K."/>
            <person name="Kiss B."/>
            <person name="Hess J."/>
            <person name="Varga T."/>
            <person name="Slot J."/>
            <person name="Riley R."/>
            <person name="Boka B."/>
            <person name="Rigling D."/>
            <person name="Barry K."/>
            <person name="Lee J."/>
            <person name="Mihaltcheva S."/>
            <person name="LaButti K."/>
            <person name="Lipzen A."/>
            <person name="Waldron R."/>
            <person name="Moloney N.M."/>
            <person name="Sperisen C."/>
            <person name="Kredics L."/>
            <person name="Vagvoelgyi C."/>
            <person name="Patrignani A."/>
            <person name="Fitzpatrick D."/>
            <person name="Nagy I."/>
            <person name="Doyle S."/>
            <person name="Anderson J.B."/>
            <person name="Grigoriev I.V."/>
            <person name="Gueldener U."/>
            <person name="Muensterkoetter M."/>
            <person name="Nagy L.G."/>
        </authorList>
    </citation>
    <scope>NUCLEOTIDE SEQUENCE [LARGE SCALE GENOMIC DNA]</scope>
    <source>
        <strain evidence="3">Ar21-2</strain>
    </source>
</reference>
<dbReference type="AlphaFoldDB" id="A0A2H3DDN5"/>
<dbReference type="OrthoDB" id="10003767at2759"/>
<dbReference type="OMA" id="RINAFHF"/>
<dbReference type="InterPro" id="IPR051678">
    <property type="entry name" value="AGP_Transferase"/>
</dbReference>
<name>A0A2H3DDN5_ARMGA</name>
<dbReference type="InParanoid" id="A0A2H3DDN5"/>
<organism evidence="2 3">
    <name type="scientific">Armillaria gallica</name>
    <name type="common">Bulbous honey fungus</name>
    <name type="synonym">Armillaria bulbosa</name>
    <dbReference type="NCBI Taxonomy" id="47427"/>
    <lineage>
        <taxon>Eukaryota</taxon>
        <taxon>Fungi</taxon>
        <taxon>Dikarya</taxon>
        <taxon>Basidiomycota</taxon>
        <taxon>Agaricomycotina</taxon>
        <taxon>Agaricomycetes</taxon>
        <taxon>Agaricomycetidae</taxon>
        <taxon>Agaricales</taxon>
        <taxon>Marasmiineae</taxon>
        <taxon>Physalacriaceae</taxon>
        <taxon>Armillaria</taxon>
    </lineage>
</organism>
<dbReference type="PANTHER" id="PTHR21310">
    <property type="entry name" value="AMINOGLYCOSIDE PHOSPHOTRANSFERASE-RELATED-RELATED"/>
    <property type="match status" value="1"/>
</dbReference>
<keyword evidence="3" id="KW-1185">Reference proteome</keyword>
<feature type="region of interest" description="Disordered" evidence="1">
    <location>
        <begin position="129"/>
        <end position="149"/>
    </location>
</feature>
<dbReference type="InterPro" id="IPR011009">
    <property type="entry name" value="Kinase-like_dom_sf"/>
</dbReference>
<protein>
    <recommendedName>
        <fullName evidence="4">Aminoglycoside phosphotransferase domain-containing protein</fullName>
    </recommendedName>
</protein>
<accession>A0A2H3DDN5</accession>
<evidence type="ECO:0000256" key="1">
    <source>
        <dbReference type="SAM" id="MobiDB-lite"/>
    </source>
</evidence>
<dbReference type="Proteomes" id="UP000217790">
    <property type="component" value="Unassembled WGS sequence"/>
</dbReference>
<gene>
    <name evidence="2" type="ORF">ARMGADRAFT_559968</name>
</gene>
<proteinExistence type="predicted"/>
<dbReference type="EMBL" id="KZ293690">
    <property type="protein sequence ID" value="PBK85586.1"/>
    <property type="molecule type" value="Genomic_DNA"/>
</dbReference>
<sequence>MAEAGLTFVRVSHHCVDEKYRPMKSKMPSEVATLRYLKRHTSIAVPDALVYDSDSDNRVGGAWMIMEALDGDAMVSVWDSLTREQKHKLTFAMGDMYLSILSLLFNVIRSIYEDRGSFFIGPIVTMQTSQAPDTAPRPNKCGPFHSTAD</sequence>
<dbReference type="STRING" id="47427.A0A2H3DDN5"/>
<evidence type="ECO:0000313" key="3">
    <source>
        <dbReference type="Proteomes" id="UP000217790"/>
    </source>
</evidence>